<dbReference type="Proteomes" id="UP000176244">
    <property type="component" value="Unassembled WGS sequence"/>
</dbReference>
<dbReference type="STRING" id="52694.ACWI_04400"/>
<dbReference type="Pfam" id="PF12773">
    <property type="entry name" value="DZR"/>
    <property type="match status" value="1"/>
</dbReference>
<accession>A0A1F2PMP1</accession>
<dbReference type="AlphaFoldDB" id="A0A1F2PMP1"/>
<sequence>MSHSYDDNDYRRHDHHHGLVGSILDFIEDEDALKAGLNQSQTAVHQDTMVCSHCKTVIPSHSKFCPECGFKQTEALHCSNCGTILAADSKFCLNCGQKVSP</sequence>
<organism evidence="2 3">
    <name type="scientific">Acetobacterium wieringae</name>
    <dbReference type="NCBI Taxonomy" id="52694"/>
    <lineage>
        <taxon>Bacteria</taxon>
        <taxon>Bacillati</taxon>
        <taxon>Bacillota</taxon>
        <taxon>Clostridia</taxon>
        <taxon>Eubacteriales</taxon>
        <taxon>Eubacteriaceae</taxon>
        <taxon>Acetobacterium</taxon>
    </lineage>
</organism>
<reference evidence="2 3" key="1">
    <citation type="submission" date="2015-09" db="EMBL/GenBank/DDBJ databases">
        <title>Genome sequence of Acetobacterium wieringae DSM 1911.</title>
        <authorList>
            <person name="Poehlein A."/>
            <person name="Bengelsdorf F.R."/>
            <person name="Schiel-Bengelsdorf B."/>
            <person name="Duerre P."/>
            <person name="Daniel R."/>
        </authorList>
    </citation>
    <scope>NUCLEOTIDE SEQUENCE [LARGE SCALE GENOMIC DNA]</scope>
    <source>
        <strain evidence="2 3">DSM 1911</strain>
    </source>
</reference>
<evidence type="ECO:0000259" key="1">
    <source>
        <dbReference type="Pfam" id="PF12773"/>
    </source>
</evidence>
<dbReference type="InterPro" id="IPR025874">
    <property type="entry name" value="DZR"/>
</dbReference>
<dbReference type="OrthoDB" id="1764420at2"/>
<dbReference type="EMBL" id="LKEU01000013">
    <property type="protein sequence ID" value="OFV71966.1"/>
    <property type="molecule type" value="Genomic_DNA"/>
</dbReference>
<comment type="caution">
    <text evidence="2">The sequence shown here is derived from an EMBL/GenBank/DDBJ whole genome shotgun (WGS) entry which is preliminary data.</text>
</comment>
<evidence type="ECO:0000313" key="3">
    <source>
        <dbReference type="Proteomes" id="UP000176244"/>
    </source>
</evidence>
<evidence type="ECO:0000313" key="2">
    <source>
        <dbReference type="EMBL" id="OFV71966.1"/>
    </source>
</evidence>
<name>A0A1F2PMP1_9FIRM</name>
<proteinExistence type="predicted"/>
<gene>
    <name evidence="2" type="ORF">ACWI_04400</name>
</gene>
<dbReference type="RefSeq" id="WP_070369810.1">
    <property type="nucleotide sequence ID" value="NZ_LKEU01000013.1"/>
</dbReference>
<protein>
    <submittedName>
        <fullName evidence="2">Double zinc ribbon</fullName>
    </submittedName>
</protein>
<feature type="domain" description="DZANK-type" evidence="1">
    <location>
        <begin position="51"/>
        <end position="96"/>
    </location>
</feature>